<evidence type="ECO:0000256" key="6">
    <source>
        <dbReference type="ARBA" id="ARBA00023918"/>
    </source>
</evidence>
<dbReference type="InterPro" id="IPR011268">
    <property type="entry name" value="Purine_phosphorylase"/>
</dbReference>
<evidence type="ECO:0000256" key="10">
    <source>
        <dbReference type="ARBA" id="ARBA00031036"/>
    </source>
</evidence>
<evidence type="ECO:0000259" key="11">
    <source>
        <dbReference type="Pfam" id="PF01048"/>
    </source>
</evidence>
<keyword evidence="12" id="KW-1185">Reference proteome</keyword>
<comment type="catalytic activity">
    <reaction evidence="7">
        <text>2'-deoxyguanosine + phosphate = 2-deoxy-alpha-D-ribose 1-phosphate + guanine</text>
        <dbReference type="Rhea" id="RHEA:27738"/>
        <dbReference type="ChEBI" id="CHEBI:16235"/>
        <dbReference type="ChEBI" id="CHEBI:17172"/>
        <dbReference type="ChEBI" id="CHEBI:43474"/>
        <dbReference type="ChEBI" id="CHEBI:57259"/>
        <dbReference type="EC" id="2.4.2.1"/>
    </reaction>
</comment>
<evidence type="ECO:0000313" key="12">
    <source>
        <dbReference type="Proteomes" id="UP000050795"/>
    </source>
</evidence>
<evidence type="ECO:0000256" key="8">
    <source>
        <dbReference type="ARBA" id="ARBA00023950"/>
    </source>
</evidence>
<evidence type="ECO:0000256" key="2">
    <source>
        <dbReference type="ARBA" id="ARBA00006751"/>
    </source>
</evidence>
<dbReference type="SUPFAM" id="SSF53167">
    <property type="entry name" value="Purine and uridine phosphorylases"/>
    <property type="match status" value="1"/>
</dbReference>
<dbReference type="Gene3D" id="3.40.50.1580">
    <property type="entry name" value="Nucleoside phosphorylase domain"/>
    <property type="match status" value="1"/>
</dbReference>
<dbReference type="Pfam" id="PF01048">
    <property type="entry name" value="PNP_UDP_1"/>
    <property type="match status" value="1"/>
</dbReference>
<comment type="catalytic activity">
    <reaction evidence="6">
        <text>inosine + phosphate = alpha-D-ribose 1-phosphate + hypoxanthine</text>
        <dbReference type="Rhea" id="RHEA:27646"/>
        <dbReference type="ChEBI" id="CHEBI:17368"/>
        <dbReference type="ChEBI" id="CHEBI:17596"/>
        <dbReference type="ChEBI" id="CHEBI:43474"/>
        <dbReference type="ChEBI" id="CHEBI:57720"/>
        <dbReference type="EC" id="2.4.2.1"/>
    </reaction>
</comment>
<keyword evidence="5" id="KW-0808">Transferase</keyword>
<reference evidence="13" key="2">
    <citation type="submission" date="2023-11" db="UniProtKB">
        <authorList>
            <consortium name="WormBaseParasite"/>
        </authorList>
    </citation>
    <scope>IDENTIFICATION</scope>
</reference>
<dbReference type="GO" id="GO:0009116">
    <property type="term" value="P:nucleoside metabolic process"/>
    <property type="evidence" value="ECO:0007669"/>
    <property type="project" value="InterPro"/>
</dbReference>
<dbReference type="Proteomes" id="UP000050795">
    <property type="component" value="Unassembled WGS sequence"/>
</dbReference>
<reference evidence="12" key="1">
    <citation type="submission" date="2022-06" db="EMBL/GenBank/DDBJ databases">
        <authorList>
            <person name="Berger JAMES D."/>
            <person name="Berger JAMES D."/>
        </authorList>
    </citation>
    <scope>NUCLEOTIDE SEQUENCE [LARGE SCALE GENOMIC DNA]</scope>
</reference>
<dbReference type="CDD" id="cd09009">
    <property type="entry name" value="PNP-EcPNPII_like"/>
    <property type="match status" value="1"/>
</dbReference>
<feature type="domain" description="Nucleoside phosphorylase" evidence="11">
    <location>
        <begin position="29"/>
        <end position="217"/>
    </location>
</feature>
<dbReference type="GO" id="GO:0004731">
    <property type="term" value="F:purine-nucleoside phosphorylase activity"/>
    <property type="evidence" value="ECO:0007669"/>
    <property type="project" value="UniProtKB-EC"/>
</dbReference>
<name>A0AA85JM11_TRIRE</name>
<proteinExistence type="inferred from homology"/>
<evidence type="ECO:0000256" key="5">
    <source>
        <dbReference type="ARBA" id="ARBA00022679"/>
    </source>
</evidence>
<dbReference type="WBParaSite" id="TREG1_4450.1">
    <property type="protein sequence ID" value="TREG1_4450.1"/>
    <property type="gene ID" value="TREG1_4450"/>
</dbReference>
<dbReference type="PANTHER" id="PTHR11904">
    <property type="entry name" value="METHYLTHIOADENOSINE/PURINE NUCLEOSIDE PHOSPHORYLASE"/>
    <property type="match status" value="1"/>
</dbReference>
<protein>
    <recommendedName>
        <fullName evidence="3">purine-nucleoside phosphorylase</fullName>
        <ecNumber evidence="3">2.4.2.1</ecNumber>
    </recommendedName>
    <alternativeName>
        <fullName evidence="10">Inosine-guanosine phosphorylase</fullName>
    </alternativeName>
</protein>
<accession>A0AA85JM11</accession>
<evidence type="ECO:0000256" key="9">
    <source>
        <dbReference type="ARBA" id="ARBA00023970"/>
    </source>
</evidence>
<dbReference type="AlphaFoldDB" id="A0AA85JM11"/>
<dbReference type="NCBIfam" id="NF006054">
    <property type="entry name" value="PRK08202.1"/>
    <property type="match status" value="1"/>
</dbReference>
<dbReference type="PANTHER" id="PTHR11904:SF9">
    <property type="entry name" value="PURINE NUCLEOSIDE PHOSPHORYLASE-RELATED"/>
    <property type="match status" value="1"/>
</dbReference>
<comment type="catalytic activity">
    <reaction evidence="9">
        <text>guanosine + phosphate = alpha-D-ribose 1-phosphate + guanine</text>
        <dbReference type="Rhea" id="RHEA:13233"/>
        <dbReference type="ChEBI" id="CHEBI:16235"/>
        <dbReference type="ChEBI" id="CHEBI:16750"/>
        <dbReference type="ChEBI" id="CHEBI:43474"/>
        <dbReference type="ChEBI" id="CHEBI:57720"/>
        <dbReference type="EC" id="2.4.2.1"/>
    </reaction>
</comment>
<organism evidence="12 13">
    <name type="scientific">Trichobilharzia regenti</name>
    <name type="common">Nasal bird schistosome</name>
    <dbReference type="NCBI Taxonomy" id="157069"/>
    <lineage>
        <taxon>Eukaryota</taxon>
        <taxon>Metazoa</taxon>
        <taxon>Spiralia</taxon>
        <taxon>Lophotrochozoa</taxon>
        <taxon>Platyhelminthes</taxon>
        <taxon>Trematoda</taxon>
        <taxon>Digenea</taxon>
        <taxon>Strigeidida</taxon>
        <taxon>Schistosomatoidea</taxon>
        <taxon>Schistosomatidae</taxon>
        <taxon>Trichobilharzia</taxon>
    </lineage>
</organism>
<evidence type="ECO:0000256" key="4">
    <source>
        <dbReference type="ARBA" id="ARBA00022676"/>
    </source>
</evidence>
<comment type="pathway">
    <text evidence="1">Purine metabolism; purine nucleoside salvage.</text>
</comment>
<evidence type="ECO:0000313" key="13">
    <source>
        <dbReference type="WBParaSite" id="TREG1_4450.1"/>
    </source>
</evidence>
<comment type="catalytic activity">
    <reaction evidence="8">
        <text>2'-deoxyinosine + phosphate = 2-deoxy-alpha-D-ribose 1-phosphate + hypoxanthine</text>
        <dbReference type="Rhea" id="RHEA:27750"/>
        <dbReference type="ChEBI" id="CHEBI:17368"/>
        <dbReference type="ChEBI" id="CHEBI:28997"/>
        <dbReference type="ChEBI" id="CHEBI:43474"/>
        <dbReference type="ChEBI" id="CHEBI:57259"/>
        <dbReference type="EC" id="2.4.2.1"/>
    </reaction>
</comment>
<keyword evidence="4" id="KW-0328">Glycosyltransferase</keyword>
<dbReference type="NCBIfam" id="TIGR01697">
    <property type="entry name" value="PNPH-PUNA-XAPA"/>
    <property type="match status" value="1"/>
</dbReference>
<evidence type="ECO:0000256" key="3">
    <source>
        <dbReference type="ARBA" id="ARBA00011886"/>
    </source>
</evidence>
<evidence type="ECO:0000256" key="1">
    <source>
        <dbReference type="ARBA" id="ARBA00005058"/>
    </source>
</evidence>
<sequence>MSSPIIADYKTVSQVTDYIRTLTCITPDVGIICGSGLGKLVDDLQEVETIPYKEIPNFPQTSVEGHVGNLVFGRLSGCRVVVMQGRFHMYEGYTNHEIALPVRVLKLLGVKVLITTNLAGGINRKYKAGDFVILKGHVNFPGLGLNNVLVGPNQNEFGPRFPELSKAYTHHLRQLALDIAREKNFHELVHEGVFAFNGGPTYETPDECNMLLRIGVMLSV</sequence>
<dbReference type="InterPro" id="IPR035994">
    <property type="entry name" value="Nucleoside_phosphorylase_sf"/>
</dbReference>
<evidence type="ECO:0000256" key="7">
    <source>
        <dbReference type="ARBA" id="ARBA00023929"/>
    </source>
</evidence>
<dbReference type="EC" id="2.4.2.1" evidence="3"/>
<comment type="similarity">
    <text evidence="2">Belongs to the PNP/MTAP phosphorylase family.</text>
</comment>
<dbReference type="InterPro" id="IPR000845">
    <property type="entry name" value="Nucleoside_phosphorylase_d"/>
</dbReference>
<dbReference type="GO" id="GO:0005737">
    <property type="term" value="C:cytoplasm"/>
    <property type="evidence" value="ECO:0007669"/>
    <property type="project" value="TreeGrafter"/>
</dbReference>